<proteinExistence type="predicted"/>
<gene>
    <name evidence="1" type="ORF">I553_1029</name>
</gene>
<dbReference type="EMBL" id="JAOB01000080">
    <property type="protein sequence ID" value="EUA16054.1"/>
    <property type="molecule type" value="Genomic_DNA"/>
</dbReference>
<organism evidence="1">
    <name type="scientific">Mycobacterium xenopi 4042</name>
    <dbReference type="NCBI Taxonomy" id="1299334"/>
    <lineage>
        <taxon>Bacteria</taxon>
        <taxon>Bacillati</taxon>
        <taxon>Actinomycetota</taxon>
        <taxon>Actinomycetes</taxon>
        <taxon>Mycobacteriales</taxon>
        <taxon>Mycobacteriaceae</taxon>
        <taxon>Mycobacterium</taxon>
    </lineage>
</organism>
<name>X7Z9K3_MYCXE</name>
<protein>
    <submittedName>
        <fullName evidence="1">Phage integrase family domain protein</fullName>
    </submittedName>
</protein>
<evidence type="ECO:0000313" key="1">
    <source>
        <dbReference type="EMBL" id="EUA16054.1"/>
    </source>
</evidence>
<reference evidence="1" key="1">
    <citation type="submission" date="2014-01" db="EMBL/GenBank/DDBJ databases">
        <authorList>
            <person name="Brown-Elliot B."/>
            <person name="Wallace R."/>
            <person name="Lenaerts A."/>
            <person name="Ordway D."/>
            <person name="DeGroote M.A."/>
            <person name="Parker T."/>
            <person name="Sizemore C."/>
            <person name="Tallon L.J."/>
            <person name="Sadzewicz L.K."/>
            <person name="Sengamalay N."/>
            <person name="Fraser C.M."/>
            <person name="Hine E."/>
            <person name="Shefchek K.A."/>
            <person name="Das S.P."/>
            <person name="Tettelin H."/>
        </authorList>
    </citation>
    <scope>NUCLEOTIDE SEQUENCE [LARGE SCALE GENOMIC DNA]</scope>
    <source>
        <strain evidence="1">4042</strain>
    </source>
</reference>
<sequence>MRQPHLLPESLPANDIEAFIATLGTHRDRAMVLAMLLGGCGRRRYAACCWPMWTWAGAGCG</sequence>
<dbReference type="AlphaFoldDB" id="X7Z9K3"/>
<accession>X7Z9K3</accession>
<dbReference type="PATRIC" id="fig|1299334.3.peg.8294"/>
<comment type="caution">
    <text evidence="1">The sequence shown here is derived from an EMBL/GenBank/DDBJ whole genome shotgun (WGS) entry which is preliminary data.</text>
</comment>